<gene>
    <name evidence="2" type="ORF">P4T90_07125</name>
</gene>
<evidence type="ECO:0000313" key="2">
    <source>
        <dbReference type="EMBL" id="MED1202864.1"/>
    </source>
</evidence>
<dbReference type="PANTHER" id="PTHR10953:SF102">
    <property type="entry name" value="ADENYLYLTRANSFERASE AND SULFURTRANSFERASE MOCS3"/>
    <property type="match status" value="1"/>
</dbReference>
<dbReference type="RefSeq" id="WP_066267477.1">
    <property type="nucleotide sequence ID" value="NZ_JARMAB010000008.1"/>
</dbReference>
<dbReference type="Gene3D" id="3.40.50.720">
    <property type="entry name" value="NAD(P)-binding Rossmann-like Domain"/>
    <property type="match status" value="1"/>
</dbReference>
<dbReference type="InterPro" id="IPR045886">
    <property type="entry name" value="ThiF/MoeB/HesA"/>
</dbReference>
<dbReference type="GO" id="GO:0016779">
    <property type="term" value="F:nucleotidyltransferase activity"/>
    <property type="evidence" value="ECO:0007669"/>
    <property type="project" value="UniProtKB-KW"/>
</dbReference>
<dbReference type="Proteomes" id="UP001341444">
    <property type="component" value="Unassembled WGS sequence"/>
</dbReference>
<comment type="caution">
    <text evidence="2">The sequence shown here is derived from an EMBL/GenBank/DDBJ whole genome shotgun (WGS) entry which is preliminary data.</text>
</comment>
<proteinExistence type="predicted"/>
<dbReference type="CDD" id="cd00757">
    <property type="entry name" value="ThiF_MoeB_HesA_family"/>
    <property type="match status" value="1"/>
</dbReference>
<dbReference type="InterPro" id="IPR035985">
    <property type="entry name" value="Ubiquitin-activating_enz"/>
</dbReference>
<evidence type="ECO:0000313" key="3">
    <source>
        <dbReference type="Proteomes" id="UP001341444"/>
    </source>
</evidence>
<evidence type="ECO:0000259" key="1">
    <source>
        <dbReference type="Pfam" id="PF00899"/>
    </source>
</evidence>
<keyword evidence="3" id="KW-1185">Reference proteome</keyword>
<keyword evidence="2" id="KW-0548">Nucleotidyltransferase</keyword>
<dbReference type="EMBL" id="JARMAB010000008">
    <property type="protein sequence ID" value="MED1202864.1"/>
    <property type="molecule type" value="Genomic_DNA"/>
</dbReference>
<dbReference type="Pfam" id="PF00899">
    <property type="entry name" value="ThiF"/>
    <property type="match status" value="1"/>
</dbReference>
<reference evidence="2 3" key="1">
    <citation type="submission" date="2023-03" db="EMBL/GenBank/DDBJ databases">
        <title>Bacillus Genome Sequencing.</title>
        <authorList>
            <person name="Dunlap C."/>
        </authorList>
    </citation>
    <scope>NUCLEOTIDE SEQUENCE [LARGE SCALE GENOMIC DNA]</scope>
    <source>
        <strain evidence="2 3">B-23453</strain>
    </source>
</reference>
<dbReference type="PANTHER" id="PTHR10953">
    <property type="entry name" value="UBIQUITIN-ACTIVATING ENZYME E1"/>
    <property type="match status" value="1"/>
</dbReference>
<protein>
    <submittedName>
        <fullName evidence="2">ThiF family adenylyltransferase</fullName>
    </submittedName>
</protein>
<organism evidence="2 3">
    <name type="scientific">Heyndrickxia acidicola</name>
    <dbReference type="NCBI Taxonomy" id="209389"/>
    <lineage>
        <taxon>Bacteria</taxon>
        <taxon>Bacillati</taxon>
        <taxon>Bacillota</taxon>
        <taxon>Bacilli</taxon>
        <taxon>Bacillales</taxon>
        <taxon>Bacillaceae</taxon>
        <taxon>Heyndrickxia</taxon>
    </lineage>
</organism>
<name>A0ABU6MDX3_9BACI</name>
<sequence length="340" mass="37641">MGIERYSRQTLFAPIGEEGQKKIRNKHALLIGVGALGTSLAEMLTRAGIGRLTLIDRDYVEESNLQRQQLFSEEDALQKWPKAEAARQRLSSINKDVEIQAITGEADFSLLEKLAPGTDLILDGTDNFETRFLINDIAHKFSIPWIFGACVGSFGATYTILPGKTPCLHCLIKKLPMKGQTCDTVGIIAPTVHMVTAYQAAESLKILSGSMEDLRNTYVTFDLWSNQTLSLKADSMKDPACLTCGENPVYPFLSDESKLKTAVLCGRDTVQIRPASKMAISLEMLVLEWRSAGYEVSGNPYLISVKKNNSRMVLFKDGRALVHGTKEIMEAKKLYHSLMG</sequence>
<feature type="domain" description="THIF-type NAD/FAD binding fold" evidence="1">
    <location>
        <begin position="6"/>
        <end position="242"/>
    </location>
</feature>
<keyword evidence="2" id="KW-0808">Transferase</keyword>
<dbReference type="SUPFAM" id="SSF69572">
    <property type="entry name" value="Activating enzymes of the ubiquitin-like proteins"/>
    <property type="match status" value="1"/>
</dbReference>
<accession>A0ABU6MDX3</accession>
<dbReference type="InterPro" id="IPR000594">
    <property type="entry name" value="ThiF_NAD_FAD-bd"/>
</dbReference>